<dbReference type="OrthoDB" id="119168at2759"/>
<gene>
    <name evidence="1" type="ORF">JG687_00007455</name>
</gene>
<evidence type="ECO:0000313" key="2">
    <source>
        <dbReference type="Proteomes" id="UP000688947"/>
    </source>
</evidence>
<proteinExistence type="predicted"/>
<sequence length="58" mass="6604">MAGHQTRALRSPTGHRLVVSDKFYTRYTFAQAEQASSLSSSNPCRWWPARWLGSSCCR</sequence>
<comment type="caution">
    <text evidence="1">The sequence shown here is derived from an EMBL/GenBank/DDBJ whole genome shotgun (WGS) entry which is preliminary data.</text>
</comment>
<dbReference type="EMBL" id="JAENGZ010000331">
    <property type="protein sequence ID" value="KAG6961896.1"/>
    <property type="molecule type" value="Genomic_DNA"/>
</dbReference>
<dbReference type="AlphaFoldDB" id="A0A8T1UHE9"/>
<reference evidence="1" key="1">
    <citation type="submission" date="2021-01" db="EMBL/GenBank/DDBJ databases">
        <title>Phytophthora aleatoria, a newly-described species from Pinus radiata is distinct from Phytophthora cactorum isolates based on comparative genomics.</title>
        <authorList>
            <person name="Mcdougal R."/>
            <person name="Panda P."/>
            <person name="Williams N."/>
            <person name="Studholme D.J."/>
        </authorList>
    </citation>
    <scope>NUCLEOTIDE SEQUENCE</scope>
    <source>
        <strain evidence="1">NZFS 3830</strain>
    </source>
</reference>
<evidence type="ECO:0000313" key="1">
    <source>
        <dbReference type="EMBL" id="KAG6961896.1"/>
    </source>
</evidence>
<name>A0A8T1UHE9_9STRA</name>
<organism evidence="1 2">
    <name type="scientific">Phytophthora cactorum</name>
    <dbReference type="NCBI Taxonomy" id="29920"/>
    <lineage>
        <taxon>Eukaryota</taxon>
        <taxon>Sar</taxon>
        <taxon>Stramenopiles</taxon>
        <taxon>Oomycota</taxon>
        <taxon>Peronosporomycetes</taxon>
        <taxon>Peronosporales</taxon>
        <taxon>Peronosporaceae</taxon>
        <taxon>Phytophthora</taxon>
    </lineage>
</organism>
<accession>A0A8T1UHE9</accession>
<dbReference type="Proteomes" id="UP000688947">
    <property type="component" value="Unassembled WGS sequence"/>
</dbReference>
<protein>
    <submittedName>
        <fullName evidence="1">Uncharacterized protein</fullName>
    </submittedName>
</protein>